<organism evidence="4 5">
    <name type="scientific">Plasmodium inui San Antonio 1</name>
    <dbReference type="NCBI Taxonomy" id="1237626"/>
    <lineage>
        <taxon>Eukaryota</taxon>
        <taxon>Sar</taxon>
        <taxon>Alveolata</taxon>
        <taxon>Apicomplexa</taxon>
        <taxon>Aconoidasida</taxon>
        <taxon>Haemosporida</taxon>
        <taxon>Plasmodiidae</taxon>
        <taxon>Plasmodium</taxon>
        <taxon>Plasmodium (Plasmodium)</taxon>
    </lineage>
</organism>
<dbReference type="VEuPathDB" id="PlasmoDB:C922_02876"/>
<feature type="coiled-coil region" evidence="1">
    <location>
        <begin position="21"/>
        <end position="48"/>
    </location>
</feature>
<feature type="domain" description="Plasmodium RESA N-terminal" evidence="3">
    <location>
        <begin position="206"/>
        <end position="329"/>
    </location>
</feature>
<dbReference type="GeneID" id="20038150"/>
<dbReference type="Pfam" id="PF09687">
    <property type="entry name" value="PRESAN"/>
    <property type="match status" value="1"/>
</dbReference>
<feature type="region of interest" description="Disordered" evidence="2">
    <location>
        <begin position="62"/>
        <end position="142"/>
    </location>
</feature>
<accession>W7A570</accession>
<keyword evidence="5" id="KW-1185">Reference proteome</keyword>
<feature type="compositionally biased region" description="Low complexity" evidence="2">
    <location>
        <begin position="94"/>
        <end position="105"/>
    </location>
</feature>
<evidence type="ECO:0000313" key="4">
    <source>
        <dbReference type="EMBL" id="EUD66890.1"/>
    </source>
</evidence>
<evidence type="ECO:0000256" key="2">
    <source>
        <dbReference type="SAM" id="MobiDB-lite"/>
    </source>
</evidence>
<feature type="compositionally biased region" description="Basic and acidic residues" evidence="2">
    <location>
        <begin position="109"/>
        <end position="125"/>
    </location>
</feature>
<protein>
    <recommendedName>
        <fullName evidence="3">Plasmodium RESA N-terminal domain-containing protein</fullName>
    </recommendedName>
</protein>
<dbReference type="OrthoDB" id="384462at2759"/>
<dbReference type="Gene3D" id="6.10.280.180">
    <property type="entry name" value="Plasmodium RESA, N-terminal helical domain"/>
    <property type="match status" value="1"/>
</dbReference>
<gene>
    <name evidence="4" type="ORF">C922_02876</name>
</gene>
<keyword evidence="1" id="KW-0175">Coiled coil</keyword>
<dbReference type="InterPro" id="IPR019111">
    <property type="entry name" value="PRESA_N"/>
</dbReference>
<dbReference type="EMBL" id="KI965469">
    <property type="protein sequence ID" value="EUD66890.1"/>
    <property type="molecule type" value="Genomic_DNA"/>
</dbReference>
<dbReference type="NCBIfam" id="TIGR01639">
    <property type="entry name" value="P_fal_TIGR01639"/>
    <property type="match status" value="1"/>
</dbReference>
<name>W7A570_9APIC</name>
<dbReference type="RefSeq" id="XP_008816696.1">
    <property type="nucleotide sequence ID" value="XM_008818474.1"/>
</dbReference>
<dbReference type="PANTHER" id="PTHR36193">
    <property type="entry name" value="PHISTB DOMAIN-CONTAINING RESA-LIKE PROTEIN 1"/>
    <property type="match status" value="1"/>
</dbReference>
<evidence type="ECO:0000256" key="1">
    <source>
        <dbReference type="SAM" id="Coils"/>
    </source>
</evidence>
<evidence type="ECO:0000313" key="5">
    <source>
        <dbReference type="Proteomes" id="UP000030640"/>
    </source>
</evidence>
<dbReference type="InterPro" id="IPR044885">
    <property type="entry name" value="PRESA_N_sf"/>
</dbReference>
<reference evidence="4 5" key="1">
    <citation type="submission" date="2013-02" db="EMBL/GenBank/DDBJ databases">
        <title>The Genome Sequence of Plasmodium inui San Antonio 1.</title>
        <authorList>
            <consortium name="The Broad Institute Genome Sequencing Platform"/>
            <consortium name="The Broad Institute Genome Sequencing Center for Infectious Disease"/>
            <person name="Neafsey D."/>
            <person name="Cheeseman I."/>
            <person name="Volkman S."/>
            <person name="Adams J."/>
            <person name="Walker B."/>
            <person name="Young S.K."/>
            <person name="Zeng Q."/>
            <person name="Gargeya S."/>
            <person name="Fitzgerald M."/>
            <person name="Haas B."/>
            <person name="Abouelleil A."/>
            <person name="Alvarado L."/>
            <person name="Arachchi H.M."/>
            <person name="Berlin A.M."/>
            <person name="Chapman S.B."/>
            <person name="Dewar J."/>
            <person name="Goldberg J."/>
            <person name="Griggs A."/>
            <person name="Gujja S."/>
            <person name="Hansen M."/>
            <person name="Howarth C."/>
            <person name="Imamovic A."/>
            <person name="Larimer J."/>
            <person name="McCowan C."/>
            <person name="Murphy C."/>
            <person name="Neiman D."/>
            <person name="Pearson M."/>
            <person name="Priest M."/>
            <person name="Roberts A."/>
            <person name="Saif S."/>
            <person name="Shea T."/>
            <person name="Sisk P."/>
            <person name="Sykes S."/>
            <person name="Wortman J."/>
            <person name="Nusbaum C."/>
            <person name="Birren B."/>
        </authorList>
    </citation>
    <scope>NUCLEOTIDE SEQUENCE [LARGE SCALE GENOMIC DNA]</scope>
    <source>
        <strain evidence="4 5">San Antonio 1</strain>
    </source>
</reference>
<sequence>MYYKDIEWKSFSKLELSIDGCSRKLAEIEQLKESANLAREALKNEDSDDLRECKQEFYKRMEESMNQVRPNPSPAWMKKGKTHTTVKGELQFAQPKKTTQKGKTPNRNQQKEKDEKVKNRKEKDPVPPMEHSTKKKNKIMSREELKERHDEILYKEISEDEMDEIWDFIKASNYTNIQRSMNAVYNQDDNYELPYGCTMREISEKITENDLNLWIAKLPNVVIPRDMFIIWHYVQSFGRDKYLKMNGDLWRMCGHLQKEYNIPNDIKKREWLEVAGYLSSELLEKENNDSLEFKELVKKGFCTKAEFYKFIDNTRSSWNILTDIMMDSWKERLIERLKGYSIEKE</sequence>
<dbReference type="InterPro" id="IPR006526">
    <property type="entry name" value="Export_prot_PHISTa/b/c"/>
</dbReference>
<dbReference type="Proteomes" id="UP000030640">
    <property type="component" value="Unassembled WGS sequence"/>
</dbReference>
<dbReference type="AlphaFoldDB" id="W7A570"/>
<evidence type="ECO:0000259" key="3">
    <source>
        <dbReference type="Pfam" id="PF09687"/>
    </source>
</evidence>
<dbReference type="PANTHER" id="PTHR36193:SF23">
    <property type="entry name" value="PHISTB DOMAIN-CONTAINING RESA-LIKE PROTEIN 1"/>
    <property type="match status" value="1"/>
</dbReference>
<proteinExistence type="predicted"/>